<sequence>MAAKFDGKHARANLWVTHQNLARAKGGRPQYQPPVRKGPKPPKDTAAHTANAEPATAAAPAIAEVPAGDETGA</sequence>
<dbReference type="Proteomes" id="UP001374803">
    <property type="component" value="Chromosome"/>
</dbReference>
<accession>A0ABZ2LEP6</accession>
<name>A0ABZ2LEP6_9BACT</name>
<feature type="compositionally biased region" description="Low complexity" evidence="1">
    <location>
        <begin position="47"/>
        <end position="66"/>
    </location>
</feature>
<gene>
    <name evidence="2" type="ORF">LVJ94_19550</name>
</gene>
<dbReference type="EMBL" id="CP089983">
    <property type="protein sequence ID" value="WXB09414.1"/>
    <property type="molecule type" value="Genomic_DNA"/>
</dbReference>
<dbReference type="RefSeq" id="WP_394839087.1">
    <property type="nucleotide sequence ID" value="NZ_CP089929.1"/>
</dbReference>
<protein>
    <submittedName>
        <fullName evidence="2">Uncharacterized protein</fullName>
    </submittedName>
</protein>
<keyword evidence="3" id="KW-1185">Reference proteome</keyword>
<evidence type="ECO:0000313" key="3">
    <source>
        <dbReference type="Proteomes" id="UP001374803"/>
    </source>
</evidence>
<evidence type="ECO:0000256" key="1">
    <source>
        <dbReference type="SAM" id="MobiDB-lite"/>
    </source>
</evidence>
<evidence type="ECO:0000313" key="2">
    <source>
        <dbReference type="EMBL" id="WXB09414.1"/>
    </source>
</evidence>
<proteinExistence type="predicted"/>
<organism evidence="2 3">
    <name type="scientific">Pendulispora rubella</name>
    <dbReference type="NCBI Taxonomy" id="2741070"/>
    <lineage>
        <taxon>Bacteria</taxon>
        <taxon>Pseudomonadati</taxon>
        <taxon>Myxococcota</taxon>
        <taxon>Myxococcia</taxon>
        <taxon>Myxococcales</taxon>
        <taxon>Sorangiineae</taxon>
        <taxon>Pendulisporaceae</taxon>
        <taxon>Pendulispora</taxon>
    </lineage>
</organism>
<feature type="region of interest" description="Disordered" evidence="1">
    <location>
        <begin position="21"/>
        <end position="73"/>
    </location>
</feature>
<reference evidence="2" key="1">
    <citation type="submission" date="2021-12" db="EMBL/GenBank/DDBJ databases">
        <title>Discovery of the Pendulisporaceae a myxobacterial family with distinct sporulation behavior and unique specialized metabolism.</title>
        <authorList>
            <person name="Garcia R."/>
            <person name="Popoff A."/>
            <person name="Bader C.D."/>
            <person name="Loehr J."/>
            <person name="Walesch S."/>
            <person name="Walt C."/>
            <person name="Boldt J."/>
            <person name="Bunk B."/>
            <person name="Haeckl F.J.F.P.J."/>
            <person name="Gunesch A.P."/>
            <person name="Birkelbach J."/>
            <person name="Nuebel U."/>
            <person name="Pietschmann T."/>
            <person name="Bach T."/>
            <person name="Mueller R."/>
        </authorList>
    </citation>
    <scope>NUCLEOTIDE SEQUENCE</scope>
    <source>
        <strain evidence="2">MSr11367</strain>
    </source>
</reference>